<feature type="non-terminal residue" evidence="1">
    <location>
        <position position="1"/>
    </location>
</feature>
<evidence type="ECO:0000313" key="1">
    <source>
        <dbReference type="EMBL" id="CAG8740555.1"/>
    </source>
</evidence>
<dbReference type="Proteomes" id="UP000789405">
    <property type="component" value="Unassembled WGS sequence"/>
</dbReference>
<gene>
    <name evidence="1" type="ORF">DERYTH_LOCUS15970</name>
</gene>
<accession>A0A9N9NLN3</accession>
<protein>
    <submittedName>
        <fullName evidence="1">4407_t:CDS:1</fullName>
    </submittedName>
</protein>
<dbReference type="OrthoDB" id="2457758at2759"/>
<sequence>MIMRNQSNKRTFTSSWTIRRNNQILGRFLYAIHSLMHWVVRELKNIFKSNQVNEDESYNIKDHNVFDDYEEEESQNKQSQIKLNKPVNTTGLLEKLKHNLYKKLCYYYPNQQLYDNKKTVEIDQNEKKLDDNNQNLEKQVSDEFMVTANLLYIPYLLKSLEKEDCPIDDKIDEYMRQPEI</sequence>
<feature type="non-terminal residue" evidence="1">
    <location>
        <position position="180"/>
    </location>
</feature>
<name>A0A9N9NLN3_9GLOM</name>
<comment type="caution">
    <text evidence="1">The sequence shown here is derived from an EMBL/GenBank/DDBJ whole genome shotgun (WGS) entry which is preliminary data.</text>
</comment>
<evidence type="ECO:0000313" key="2">
    <source>
        <dbReference type="Proteomes" id="UP000789405"/>
    </source>
</evidence>
<organism evidence="1 2">
    <name type="scientific">Dentiscutata erythropus</name>
    <dbReference type="NCBI Taxonomy" id="1348616"/>
    <lineage>
        <taxon>Eukaryota</taxon>
        <taxon>Fungi</taxon>
        <taxon>Fungi incertae sedis</taxon>
        <taxon>Mucoromycota</taxon>
        <taxon>Glomeromycotina</taxon>
        <taxon>Glomeromycetes</taxon>
        <taxon>Diversisporales</taxon>
        <taxon>Gigasporaceae</taxon>
        <taxon>Dentiscutata</taxon>
    </lineage>
</organism>
<dbReference type="AlphaFoldDB" id="A0A9N9NLN3"/>
<dbReference type="EMBL" id="CAJVPY010013440">
    <property type="protein sequence ID" value="CAG8740555.1"/>
    <property type="molecule type" value="Genomic_DNA"/>
</dbReference>
<reference evidence="1" key="1">
    <citation type="submission" date="2021-06" db="EMBL/GenBank/DDBJ databases">
        <authorList>
            <person name="Kallberg Y."/>
            <person name="Tangrot J."/>
            <person name="Rosling A."/>
        </authorList>
    </citation>
    <scope>NUCLEOTIDE SEQUENCE</scope>
    <source>
        <strain evidence="1">MA453B</strain>
    </source>
</reference>
<keyword evidence="2" id="KW-1185">Reference proteome</keyword>
<proteinExistence type="predicted"/>